<dbReference type="InterPro" id="IPR029058">
    <property type="entry name" value="AB_hydrolase_fold"/>
</dbReference>
<dbReference type="Pfam" id="PF02450">
    <property type="entry name" value="LCAT"/>
    <property type="match status" value="1"/>
</dbReference>
<name>A0A1G1YGB4_9BACT</name>
<dbReference type="SUPFAM" id="SSF53474">
    <property type="entry name" value="alpha/beta-Hydrolases"/>
    <property type="match status" value="1"/>
</dbReference>
<dbReference type="GO" id="GO:0008374">
    <property type="term" value="F:O-acyltransferase activity"/>
    <property type="evidence" value="ECO:0007669"/>
    <property type="project" value="InterPro"/>
</dbReference>
<dbReference type="InterPro" id="IPR003386">
    <property type="entry name" value="LACT/PDAT_acylTrfase"/>
</dbReference>
<reference evidence="1 2" key="1">
    <citation type="journal article" date="2016" name="Nat. Commun.">
        <title>Thousands of microbial genomes shed light on interconnected biogeochemical processes in an aquifer system.</title>
        <authorList>
            <person name="Anantharaman K."/>
            <person name="Brown C.T."/>
            <person name="Hug L.A."/>
            <person name="Sharon I."/>
            <person name="Castelle C.J."/>
            <person name="Probst A.J."/>
            <person name="Thomas B.C."/>
            <person name="Singh A."/>
            <person name="Wilkins M.J."/>
            <person name="Karaoz U."/>
            <person name="Brodie E.L."/>
            <person name="Williams K.H."/>
            <person name="Hubbard S.S."/>
            <person name="Banfield J.F."/>
        </authorList>
    </citation>
    <scope>NUCLEOTIDE SEQUENCE [LARGE SCALE GENOMIC DNA]</scope>
</reference>
<accession>A0A1G1YGB4</accession>
<dbReference type="AlphaFoldDB" id="A0A1G1YGB4"/>
<comment type="caution">
    <text evidence="1">The sequence shown here is derived from an EMBL/GenBank/DDBJ whole genome shotgun (WGS) entry which is preliminary data.</text>
</comment>
<dbReference type="EMBL" id="MHIM01000038">
    <property type="protein sequence ID" value="OGY51393.1"/>
    <property type="molecule type" value="Genomic_DNA"/>
</dbReference>
<evidence type="ECO:0008006" key="3">
    <source>
        <dbReference type="Google" id="ProtNLM"/>
    </source>
</evidence>
<dbReference type="Proteomes" id="UP000177376">
    <property type="component" value="Unassembled WGS sequence"/>
</dbReference>
<organism evidence="1 2">
    <name type="scientific">Candidatus Buchananbacteria bacterium RIFCSPLOWO2_01_FULL_39_33</name>
    <dbReference type="NCBI Taxonomy" id="1797543"/>
    <lineage>
        <taxon>Bacteria</taxon>
        <taxon>Candidatus Buchananiibacteriota</taxon>
    </lineage>
</organism>
<proteinExistence type="predicted"/>
<evidence type="ECO:0000313" key="2">
    <source>
        <dbReference type="Proteomes" id="UP000177376"/>
    </source>
</evidence>
<protein>
    <recommendedName>
        <fullName evidence="3">PGAP1 family protein</fullName>
    </recommendedName>
</protein>
<dbReference type="GO" id="GO:0006629">
    <property type="term" value="P:lipid metabolic process"/>
    <property type="evidence" value="ECO:0007669"/>
    <property type="project" value="InterPro"/>
</dbReference>
<dbReference type="PANTHER" id="PTHR11440">
    <property type="entry name" value="LECITHIN-CHOLESTEROL ACYLTRANSFERASE-RELATED"/>
    <property type="match status" value="1"/>
</dbReference>
<dbReference type="Gene3D" id="3.40.50.1820">
    <property type="entry name" value="alpha/beta hydrolase"/>
    <property type="match status" value="1"/>
</dbReference>
<evidence type="ECO:0000313" key="1">
    <source>
        <dbReference type="EMBL" id="OGY51393.1"/>
    </source>
</evidence>
<sequence>MRNNFFKLLILIIFVLSGFFMLAVIPADRNGVVVMVQAADYLNSWPVECPAVYNPLENLVRDEKFWYDGEHFRFSFTVDKIFCTGWSRKYYSPFNVSSILSPLSVDGESRIDDPSFKFINNVNDLTGFLVGENRFFIWEADKRYDAYLSSNYLSIGGYLYNHNLFEYYMSSGWTKERFTDEVRLFTYNYDSSWYVKRNLKTFKIDFDYFPEPAKPEPVIIIPGILGSWNFGFGWELDPILNTYDNLWLAFKSAGYQEGETLFAFPYNWRLPNIYSAELLKAKINEVKEICQCDKVDVIGHSMGGLVARAYVEMGNYENDIDQLIFLGAPHRGAPKAYLTWESGDIGQTTRDFIYERIFKIEAEFNGYGSVFDYVRQLPMKSIEELLPVYSYLRDQETLELRNYPDNYPGNLFLELLNEPSQLAKLNDIDLINIIADNNSTSTLNYLRVILKDFVDGQWADGYPEGYDAIFGDHGLEYGPGDGTTPQFSSAGFDNFNDLTILSSHNTLATDAQKIIIQKLTGREPAEEFRENSFAKYLLIRLFSPADFLITAPNGQKLGRDFSSGNVINEIDNAFYTGFLDGPEFAVIPDPLEGEYKIDLKGTADGDYQLSASLIGEDSAVDSEYNGQILLGETENYLIGVSNEGLSDLNPSIQNLVELTEEIENMYRKNWLSHFGSKNALLAQLKNGFQNDQRFEQINEFIDNMLEKNRMNQRAYDIIKLALTNIKNNL</sequence>
<gene>
    <name evidence="1" type="ORF">A3A02_00525</name>
</gene>